<dbReference type="Proteomes" id="UP001221757">
    <property type="component" value="Unassembled WGS sequence"/>
</dbReference>
<feature type="region of interest" description="Disordered" evidence="1">
    <location>
        <begin position="1"/>
        <end position="54"/>
    </location>
</feature>
<protein>
    <submittedName>
        <fullName evidence="3">Uncharacterized protein</fullName>
    </submittedName>
</protein>
<feature type="compositionally biased region" description="Polar residues" evidence="1">
    <location>
        <begin position="24"/>
        <end position="36"/>
    </location>
</feature>
<comment type="caution">
    <text evidence="3">The sequence shown here is derived from an EMBL/GenBank/DDBJ whole genome shotgun (WGS) entry which is preliminary data.</text>
</comment>
<reference evidence="3" key="1">
    <citation type="submission" date="2023-03" db="EMBL/GenBank/DDBJ databases">
        <title>Massive genome expansion in bonnet fungi (Mycena s.s.) driven by repeated elements and novel gene families across ecological guilds.</title>
        <authorList>
            <consortium name="Lawrence Berkeley National Laboratory"/>
            <person name="Harder C.B."/>
            <person name="Miyauchi S."/>
            <person name="Viragh M."/>
            <person name="Kuo A."/>
            <person name="Thoen E."/>
            <person name="Andreopoulos B."/>
            <person name="Lu D."/>
            <person name="Skrede I."/>
            <person name="Drula E."/>
            <person name="Henrissat B."/>
            <person name="Morin E."/>
            <person name="Kohler A."/>
            <person name="Barry K."/>
            <person name="LaButti K."/>
            <person name="Morin E."/>
            <person name="Salamov A."/>
            <person name="Lipzen A."/>
            <person name="Mereny Z."/>
            <person name="Hegedus B."/>
            <person name="Baldrian P."/>
            <person name="Stursova M."/>
            <person name="Weitz H."/>
            <person name="Taylor A."/>
            <person name="Grigoriev I.V."/>
            <person name="Nagy L.G."/>
            <person name="Martin F."/>
            <person name="Kauserud H."/>
        </authorList>
    </citation>
    <scope>NUCLEOTIDE SEQUENCE</scope>
    <source>
        <strain evidence="3">CBHHK067</strain>
    </source>
</reference>
<evidence type="ECO:0000256" key="1">
    <source>
        <dbReference type="SAM" id="MobiDB-lite"/>
    </source>
</evidence>
<dbReference type="AlphaFoldDB" id="A0AAD7CR42"/>
<sequence>MRWPPDIPPRGARIRGRKSGPPINVTTDSRADQTGSGTRGKRGGAVFGLSPPPRGRQVPVAVPPVTFDALDSQISPSTNTDLTLGMEPILPVYLPPWVSPLSITIIIPSKEAAVLLLSEFLADAEYAGSTWFTDGPLLLGSAGDAAVQVVQGKYYFLIYVVAIWVYCTVCSTVAGVLSVPRWACLAEGFDSSQCMVLGVDTVPPYAIIGALQDCNQAQCSEHQLANLFFYSLGGLPKGNQGKTHLHNVAYPDTTRVFDSVPLDNWESIQCLNWIGESLSKQCETHSPRWRAKVPNGSTYSSNNIFDSLGMLAPAMKYRQQQKSQPGLLALGRPKLDNDGSGRCDRCVAYDKQLANLESQHMDSDLPDNEIVLNTDIDIPIAVGCTLFAMVTLIILDDSETDVENFYIPNVVKYEASITDRLWVDLNTKFYFMCKNKEKREKKYTSASLPGRATAITPKYNSYGEWDNVSALSWLSSGSKEKVEGALAGKKDVIRCRGERGRCWSQGSERKAYIL</sequence>
<evidence type="ECO:0000256" key="2">
    <source>
        <dbReference type="SAM" id="Phobius"/>
    </source>
</evidence>
<evidence type="ECO:0000313" key="4">
    <source>
        <dbReference type="Proteomes" id="UP001221757"/>
    </source>
</evidence>
<organism evidence="3 4">
    <name type="scientific">Mycena rosella</name>
    <name type="common">Pink bonnet</name>
    <name type="synonym">Agaricus rosellus</name>
    <dbReference type="NCBI Taxonomy" id="1033263"/>
    <lineage>
        <taxon>Eukaryota</taxon>
        <taxon>Fungi</taxon>
        <taxon>Dikarya</taxon>
        <taxon>Basidiomycota</taxon>
        <taxon>Agaricomycotina</taxon>
        <taxon>Agaricomycetes</taxon>
        <taxon>Agaricomycetidae</taxon>
        <taxon>Agaricales</taxon>
        <taxon>Marasmiineae</taxon>
        <taxon>Mycenaceae</taxon>
        <taxon>Mycena</taxon>
    </lineage>
</organism>
<proteinExistence type="predicted"/>
<accession>A0AAD7CR42</accession>
<keyword evidence="4" id="KW-1185">Reference proteome</keyword>
<keyword evidence="2" id="KW-0812">Transmembrane</keyword>
<keyword evidence="2" id="KW-0472">Membrane</keyword>
<evidence type="ECO:0000313" key="3">
    <source>
        <dbReference type="EMBL" id="KAJ7658892.1"/>
    </source>
</evidence>
<feature type="transmembrane region" description="Helical" evidence="2">
    <location>
        <begin position="154"/>
        <end position="177"/>
    </location>
</feature>
<gene>
    <name evidence="3" type="ORF">B0H17DRAFT_1145503</name>
</gene>
<keyword evidence="2" id="KW-1133">Transmembrane helix</keyword>
<dbReference type="EMBL" id="JARKIE010000276">
    <property type="protein sequence ID" value="KAJ7658892.1"/>
    <property type="molecule type" value="Genomic_DNA"/>
</dbReference>
<name>A0AAD7CR42_MYCRO</name>